<dbReference type="Proteomes" id="UP000828390">
    <property type="component" value="Unassembled WGS sequence"/>
</dbReference>
<accession>A0A9D4NAF7</accession>
<reference evidence="2" key="1">
    <citation type="journal article" date="2019" name="bioRxiv">
        <title>The Genome of the Zebra Mussel, Dreissena polymorpha: A Resource for Invasive Species Research.</title>
        <authorList>
            <person name="McCartney M.A."/>
            <person name="Auch B."/>
            <person name="Kono T."/>
            <person name="Mallez S."/>
            <person name="Zhang Y."/>
            <person name="Obille A."/>
            <person name="Becker A."/>
            <person name="Abrahante J.E."/>
            <person name="Garbe J."/>
            <person name="Badalamenti J.P."/>
            <person name="Herman A."/>
            <person name="Mangelson H."/>
            <person name="Liachko I."/>
            <person name="Sullivan S."/>
            <person name="Sone E.D."/>
            <person name="Koren S."/>
            <person name="Silverstein K.A.T."/>
            <person name="Beckman K.B."/>
            <person name="Gohl D.M."/>
        </authorList>
    </citation>
    <scope>NUCLEOTIDE SEQUENCE</scope>
    <source>
        <strain evidence="2">Duluth1</strain>
        <tissue evidence="2">Whole animal</tissue>
    </source>
</reference>
<reference evidence="2" key="2">
    <citation type="submission" date="2020-11" db="EMBL/GenBank/DDBJ databases">
        <authorList>
            <person name="McCartney M.A."/>
            <person name="Auch B."/>
            <person name="Kono T."/>
            <person name="Mallez S."/>
            <person name="Becker A."/>
            <person name="Gohl D.M."/>
            <person name="Silverstein K.A.T."/>
            <person name="Koren S."/>
            <person name="Bechman K.B."/>
            <person name="Herman A."/>
            <person name="Abrahante J.E."/>
            <person name="Garbe J."/>
        </authorList>
    </citation>
    <scope>NUCLEOTIDE SEQUENCE</scope>
    <source>
        <strain evidence="2">Duluth1</strain>
        <tissue evidence="2">Whole animal</tissue>
    </source>
</reference>
<dbReference type="EMBL" id="JAIWYP010000001">
    <property type="protein sequence ID" value="KAH3892743.1"/>
    <property type="molecule type" value="Genomic_DNA"/>
</dbReference>
<evidence type="ECO:0000313" key="3">
    <source>
        <dbReference type="Proteomes" id="UP000828390"/>
    </source>
</evidence>
<keyword evidence="1" id="KW-0812">Transmembrane</keyword>
<gene>
    <name evidence="2" type="ORF">DPMN_016871</name>
</gene>
<keyword evidence="1" id="KW-1133">Transmembrane helix</keyword>
<organism evidence="2 3">
    <name type="scientific">Dreissena polymorpha</name>
    <name type="common">Zebra mussel</name>
    <name type="synonym">Mytilus polymorpha</name>
    <dbReference type="NCBI Taxonomy" id="45954"/>
    <lineage>
        <taxon>Eukaryota</taxon>
        <taxon>Metazoa</taxon>
        <taxon>Spiralia</taxon>
        <taxon>Lophotrochozoa</taxon>
        <taxon>Mollusca</taxon>
        <taxon>Bivalvia</taxon>
        <taxon>Autobranchia</taxon>
        <taxon>Heteroconchia</taxon>
        <taxon>Euheterodonta</taxon>
        <taxon>Imparidentia</taxon>
        <taxon>Neoheterodontei</taxon>
        <taxon>Myida</taxon>
        <taxon>Dreissenoidea</taxon>
        <taxon>Dreissenidae</taxon>
        <taxon>Dreissena</taxon>
    </lineage>
</organism>
<feature type="transmembrane region" description="Helical" evidence="1">
    <location>
        <begin position="31"/>
        <end position="50"/>
    </location>
</feature>
<evidence type="ECO:0000313" key="2">
    <source>
        <dbReference type="EMBL" id="KAH3892743.1"/>
    </source>
</evidence>
<keyword evidence="3" id="KW-1185">Reference proteome</keyword>
<sequence length="57" mass="6426">MFYHVCTRYIRYLAIVAVPVIIAHVEKWRVALAFAVCQLIALLLAGLAATRARVIWA</sequence>
<dbReference type="AlphaFoldDB" id="A0A9D4NAF7"/>
<keyword evidence="1" id="KW-0472">Membrane</keyword>
<evidence type="ECO:0000256" key="1">
    <source>
        <dbReference type="SAM" id="Phobius"/>
    </source>
</evidence>
<comment type="caution">
    <text evidence="2">The sequence shown here is derived from an EMBL/GenBank/DDBJ whole genome shotgun (WGS) entry which is preliminary data.</text>
</comment>
<proteinExistence type="predicted"/>
<name>A0A9D4NAF7_DREPO</name>
<feature type="transmembrane region" description="Helical" evidence="1">
    <location>
        <begin position="9"/>
        <end position="25"/>
    </location>
</feature>
<protein>
    <submittedName>
        <fullName evidence="2">Uncharacterized protein</fullName>
    </submittedName>
</protein>